<dbReference type="EMBL" id="JAYMYS010000001">
    <property type="protein sequence ID" value="KAK7411589.1"/>
    <property type="molecule type" value="Genomic_DNA"/>
</dbReference>
<proteinExistence type="predicted"/>
<organism evidence="2 3">
    <name type="scientific">Psophocarpus tetragonolobus</name>
    <name type="common">Winged bean</name>
    <name type="synonym">Dolichos tetragonolobus</name>
    <dbReference type="NCBI Taxonomy" id="3891"/>
    <lineage>
        <taxon>Eukaryota</taxon>
        <taxon>Viridiplantae</taxon>
        <taxon>Streptophyta</taxon>
        <taxon>Embryophyta</taxon>
        <taxon>Tracheophyta</taxon>
        <taxon>Spermatophyta</taxon>
        <taxon>Magnoliopsida</taxon>
        <taxon>eudicotyledons</taxon>
        <taxon>Gunneridae</taxon>
        <taxon>Pentapetalae</taxon>
        <taxon>rosids</taxon>
        <taxon>fabids</taxon>
        <taxon>Fabales</taxon>
        <taxon>Fabaceae</taxon>
        <taxon>Papilionoideae</taxon>
        <taxon>50 kb inversion clade</taxon>
        <taxon>NPAAA clade</taxon>
        <taxon>indigoferoid/millettioid clade</taxon>
        <taxon>Phaseoleae</taxon>
        <taxon>Psophocarpus</taxon>
    </lineage>
</organism>
<dbReference type="Proteomes" id="UP001386955">
    <property type="component" value="Unassembled WGS sequence"/>
</dbReference>
<sequence length="74" mass="8325">MLANLIGVPAACVYFILFYFLLNYKLVPILAARRLCFCFCIWPNTRGIYIFHSLLVTSSIPPLDLSTSPPRCGV</sequence>
<gene>
    <name evidence="2" type="ORF">VNO78_03024</name>
</gene>
<evidence type="ECO:0000313" key="3">
    <source>
        <dbReference type="Proteomes" id="UP001386955"/>
    </source>
</evidence>
<keyword evidence="1" id="KW-0472">Membrane</keyword>
<evidence type="ECO:0000313" key="2">
    <source>
        <dbReference type="EMBL" id="KAK7411589.1"/>
    </source>
</evidence>
<protein>
    <submittedName>
        <fullName evidence="2">Uncharacterized protein</fullName>
    </submittedName>
</protein>
<accession>A0AAN9T0E2</accession>
<comment type="caution">
    <text evidence="2">The sequence shown here is derived from an EMBL/GenBank/DDBJ whole genome shotgun (WGS) entry which is preliminary data.</text>
</comment>
<keyword evidence="3" id="KW-1185">Reference proteome</keyword>
<dbReference type="AlphaFoldDB" id="A0AAN9T0E2"/>
<evidence type="ECO:0000256" key="1">
    <source>
        <dbReference type="SAM" id="Phobius"/>
    </source>
</evidence>
<feature type="transmembrane region" description="Helical" evidence="1">
    <location>
        <begin position="6"/>
        <end position="24"/>
    </location>
</feature>
<keyword evidence="1" id="KW-0812">Transmembrane</keyword>
<keyword evidence="1" id="KW-1133">Transmembrane helix</keyword>
<name>A0AAN9T0E2_PSOTE</name>
<reference evidence="2 3" key="1">
    <citation type="submission" date="2024-01" db="EMBL/GenBank/DDBJ databases">
        <title>The genomes of 5 underutilized Papilionoideae crops provide insights into root nodulation and disease resistanc.</title>
        <authorList>
            <person name="Jiang F."/>
        </authorList>
    </citation>
    <scope>NUCLEOTIDE SEQUENCE [LARGE SCALE GENOMIC DNA]</scope>
    <source>
        <strain evidence="2">DUOXIRENSHENG_FW03</strain>
        <tissue evidence="2">Leaves</tissue>
    </source>
</reference>